<protein>
    <recommendedName>
        <fullName evidence="1">ArnR1-like winged helix-turn-helix domain-containing protein</fullName>
    </recommendedName>
</protein>
<dbReference type="SUPFAM" id="SSF46785">
    <property type="entry name" value="Winged helix' DNA-binding domain"/>
    <property type="match status" value="1"/>
</dbReference>
<gene>
    <name evidence="2" type="ordered locus">Ferp_1695</name>
</gene>
<dbReference type="PaxDb" id="589924-Ferp_1695"/>
<dbReference type="AlphaFoldDB" id="D3RZC6"/>
<sequence>MIKRSKWEITYAILKSIQNGEKSKTRIMYEAYLDWRNFSRYIKFLIDKNLVVEKNGGKLEITQKGEKILKIMEELIELIKD</sequence>
<dbReference type="eggNOG" id="arCOG01055">
    <property type="taxonomic scope" value="Archaea"/>
</dbReference>
<dbReference type="OrthoDB" id="65512at2157"/>
<dbReference type="Pfam" id="PF14947">
    <property type="entry name" value="HTH_45"/>
    <property type="match status" value="1"/>
</dbReference>
<feature type="domain" description="ArnR1-like winged helix-turn-helix" evidence="1">
    <location>
        <begin position="3"/>
        <end position="79"/>
    </location>
</feature>
<dbReference type="Gene3D" id="1.10.10.10">
    <property type="entry name" value="Winged helix-like DNA-binding domain superfamily/Winged helix DNA-binding domain"/>
    <property type="match status" value="1"/>
</dbReference>
<evidence type="ECO:0000313" key="2">
    <source>
        <dbReference type="EMBL" id="ADC65839.1"/>
    </source>
</evidence>
<dbReference type="Proteomes" id="UP000002613">
    <property type="component" value="Chromosome"/>
</dbReference>
<dbReference type="InterPro" id="IPR036388">
    <property type="entry name" value="WH-like_DNA-bd_sf"/>
</dbReference>
<dbReference type="RefSeq" id="WP_012966179.1">
    <property type="nucleotide sequence ID" value="NC_013849.1"/>
</dbReference>
<dbReference type="InterPro" id="IPR038723">
    <property type="entry name" value="ArnR1-like_HTH"/>
</dbReference>
<organism evidence="2 3">
    <name type="scientific">Ferroglobus placidus (strain DSM 10642 / AEDII12DO)</name>
    <dbReference type="NCBI Taxonomy" id="589924"/>
    <lineage>
        <taxon>Archaea</taxon>
        <taxon>Methanobacteriati</taxon>
        <taxon>Methanobacteriota</taxon>
        <taxon>Archaeoglobi</taxon>
        <taxon>Archaeoglobales</taxon>
        <taxon>Archaeoglobaceae</taxon>
        <taxon>Ferroglobus</taxon>
    </lineage>
</organism>
<name>D3RZC6_FERPA</name>
<accession>D3RZC6</accession>
<reference evidence="2 3" key="2">
    <citation type="journal article" date="2011" name="Stand. Genomic Sci.">
        <title>Complete genome sequence of Ferroglobus placidus AEDII12DO.</title>
        <authorList>
            <person name="Anderson I."/>
            <person name="Risso C."/>
            <person name="Holmes D."/>
            <person name="Lucas S."/>
            <person name="Copeland A."/>
            <person name="Lapidus A."/>
            <person name="Cheng J.F."/>
            <person name="Bruce D."/>
            <person name="Goodwin L."/>
            <person name="Pitluck S."/>
            <person name="Saunders E."/>
            <person name="Brettin T."/>
            <person name="Detter J.C."/>
            <person name="Han C."/>
            <person name="Tapia R."/>
            <person name="Larimer F."/>
            <person name="Land M."/>
            <person name="Hauser L."/>
            <person name="Woyke T."/>
            <person name="Lovley D."/>
            <person name="Kyrpides N."/>
            <person name="Ivanova N."/>
        </authorList>
    </citation>
    <scope>NUCLEOTIDE SEQUENCE [LARGE SCALE GENOMIC DNA]</scope>
    <source>
        <strain evidence="3">DSM 10642 / AEDII12DO</strain>
    </source>
</reference>
<evidence type="ECO:0000259" key="1">
    <source>
        <dbReference type="Pfam" id="PF14947"/>
    </source>
</evidence>
<proteinExistence type="predicted"/>
<evidence type="ECO:0000313" key="3">
    <source>
        <dbReference type="Proteomes" id="UP000002613"/>
    </source>
</evidence>
<dbReference type="InterPro" id="IPR036390">
    <property type="entry name" value="WH_DNA-bd_sf"/>
</dbReference>
<dbReference type="HOGENOM" id="CLU_159725_2_1_2"/>
<keyword evidence="3" id="KW-1185">Reference proteome</keyword>
<reference evidence="3" key="1">
    <citation type="submission" date="2010-02" db="EMBL/GenBank/DDBJ databases">
        <title>Complete sequence of Ferroglobus placidus DSM 10642.</title>
        <authorList>
            <consortium name="US DOE Joint Genome Institute"/>
            <person name="Lucas S."/>
            <person name="Copeland A."/>
            <person name="Lapidus A."/>
            <person name="Cheng J.-F."/>
            <person name="Bruce D."/>
            <person name="Goodwin L."/>
            <person name="Pitluck S."/>
            <person name="Saunders E."/>
            <person name="Brettin T."/>
            <person name="Detter J.C."/>
            <person name="Han C."/>
            <person name="Tapia R."/>
            <person name="Larimer F."/>
            <person name="Land M."/>
            <person name="Hauser L."/>
            <person name="Kyrpides N."/>
            <person name="Ivanova N."/>
            <person name="Holmes D."/>
            <person name="Lovley D."/>
            <person name="Kyrpides N."/>
            <person name="Anderson I.J."/>
            <person name="Woyke T."/>
        </authorList>
    </citation>
    <scope>NUCLEOTIDE SEQUENCE [LARGE SCALE GENOMIC DNA]</scope>
    <source>
        <strain evidence="3">DSM 10642 / AEDII12DO</strain>
    </source>
</reference>
<dbReference type="EMBL" id="CP001899">
    <property type="protein sequence ID" value="ADC65839.1"/>
    <property type="molecule type" value="Genomic_DNA"/>
</dbReference>
<dbReference type="GeneID" id="8779220"/>
<dbReference type="KEGG" id="fpl:Ferp_1695"/>